<feature type="active site" description="Proton donor" evidence="7">
    <location>
        <position position="365"/>
    </location>
</feature>
<evidence type="ECO:0000256" key="1">
    <source>
        <dbReference type="ARBA" id="ARBA00001933"/>
    </source>
</evidence>
<feature type="compositionally biased region" description="Low complexity" evidence="9">
    <location>
        <begin position="484"/>
        <end position="496"/>
    </location>
</feature>
<dbReference type="Pfam" id="PF00278">
    <property type="entry name" value="Orn_DAP_Arg_deC"/>
    <property type="match status" value="1"/>
</dbReference>
<dbReference type="Gene3D" id="2.40.37.10">
    <property type="entry name" value="Lyase, Ornithine Decarboxylase, Chain A, domain 1"/>
    <property type="match status" value="1"/>
</dbReference>
<evidence type="ECO:0000313" key="11">
    <source>
        <dbReference type="Proteomes" id="UP000005239"/>
    </source>
</evidence>
<organism evidence="10 11">
    <name type="scientific">Pristionchus pacificus</name>
    <name type="common">Parasitic nematode worm</name>
    <dbReference type="NCBI Taxonomy" id="54126"/>
    <lineage>
        <taxon>Eukaryota</taxon>
        <taxon>Metazoa</taxon>
        <taxon>Ecdysozoa</taxon>
        <taxon>Nematoda</taxon>
        <taxon>Chromadorea</taxon>
        <taxon>Rhabditida</taxon>
        <taxon>Rhabditina</taxon>
        <taxon>Diplogasteromorpha</taxon>
        <taxon>Diplogasteroidea</taxon>
        <taxon>Neodiplogasteridae</taxon>
        <taxon>Pristionchus</taxon>
    </lineage>
</organism>
<evidence type="ECO:0000256" key="5">
    <source>
        <dbReference type="ARBA" id="ARBA00023239"/>
    </source>
</evidence>
<evidence type="ECO:0000256" key="9">
    <source>
        <dbReference type="SAM" id="MobiDB-lite"/>
    </source>
</evidence>
<dbReference type="GO" id="GO:0004586">
    <property type="term" value="F:ornithine decarboxylase activity"/>
    <property type="evidence" value="ECO:0000318"/>
    <property type="project" value="GO_Central"/>
</dbReference>
<proteinExistence type="inferred from homology"/>
<evidence type="ECO:0000256" key="4">
    <source>
        <dbReference type="ARBA" id="ARBA00023115"/>
    </source>
</evidence>
<feature type="modified residue" description="N6-(pyridoxal phosphate)lysine" evidence="7">
    <location>
        <position position="84"/>
    </location>
</feature>
<keyword evidence="4" id="KW-0620">Polyamine biosynthesis</keyword>
<accession>A0A8R1Y9N0</accession>
<keyword evidence="5" id="KW-0456">Lyase</keyword>
<dbReference type="Proteomes" id="UP000005239">
    <property type="component" value="Unassembled WGS sequence"/>
</dbReference>
<dbReference type="FunFam" id="3.20.20.10:FF:000005">
    <property type="entry name" value="Ornithine decarboxylase"/>
    <property type="match status" value="1"/>
</dbReference>
<dbReference type="CDD" id="cd00622">
    <property type="entry name" value="PLPDE_III_ODC"/>
    <property type="match status" value="1"/>
</dbReference>
<dbReference type="PROSITE" id="PS00879">
    <property type="entry name" value="ODR_DC_2_2"/>
    <property type="match status" value="1"/>
</dbReference>
<feature type="region of interest" description="Disordered" evidence="9">
    <location>
        <begin position="472"/>
        <end position="496"/>
    </location>
</feature>
<evidence type="ECO:0000313" key="10">
    <source>
        <dbReference type="EnsemblMetazoa" id="PPA13075.1"/>
    </source>
</evidence>
<accession>A0A2A6C202</accession>
<keyword evidence="11" id="KW-1185">Reference proteome</keyword>
<dbReference type="PANTHER" id="PTHR11482:SF6">
    <property type="entry name" value="ORNITHINE DECARBOXYLASE 1-RELATED"/>
    <property type="match status" value="1"/>
</dbReference>
<dbReference type="PANTHER" id="PTHR11482">
    <property type="entry name" value="ARGININE/DIAMINOPIMELATE/ORNITHINE DECARBOXYLASE"/>
    <property type="match status" value="1"/>
</dbReference>
<comment type="similarity">
    <text evidence="2 8">Belongs to the Orn/Lys/Arg decarboxylase class-II family.</text>
</comment>
<evidence type="ECO:0000256" key="2">
    <source>
        <dbReference type="ARBA" id="ARBA00008872"/>
    </source>
</evidence>
<sequence length="496" mass="54808">MTSISEFASTAETMVSRIGSIGSSKVYLLDDHAKTLPLAQAIATANISKGSDDAFTILNLDALYKRFKLWKRELPQIELFYAMKCNSDETIIRSLAALDVGFDCASKEEIDMVIRIGVSPDRIIYANPCKSSKFIEHADLKGVKTMTFDSVDELEKIAEHHKCPGLLLRFNVSDPTATHPPSGKYGADPENTAPLLLQRAVELGINIGGVSFHVGSGCNDPSVYRTAIQHSRNLVNIGRDLGHTMAIVDVGGGFPGAEQRMPHFEKIASVIRSSLDEFFPEKDVRLIAEPGRYFAAPLCTLVTNVIAVKTVLGANGSAGKIHYFINDGIYGSFNCRIFDHARPVGRPLFDAGGEEYLSTFWGPTCDSDDRVEDNKMMRLLNAGNWVVYEEMGAYTSAASFTFNGFPRPTAIHLYCYHYETSVIPRTYSTNRAHNEECDQPMSLMEANFLKETALSSAISAFFRPAHTRGNNSSNPYWNDRGVSDNNNNDKNTNKYT</sequence>
<dbReference type="OrthoDB" id="5034579at2759"/>
<dbReference type="InterPro" id="IPR022657">
    <property type="entry name" value="De-COase2_CS"/>
</dbReference>
<dbReference type="InterPro" id="IPR029066">
    <property type="entry name" value="PLP-binding_barrel"/>
</dbReference>
<keyword evidence="3 7" id="KW-0663">Pyridoxal phosphate</keyword>
<dbReference type="Pfam" id="PF02784">
    <property type="entry name" value="Orn_Arg_deC_N"/>
    <property type="match status" value="1"/>
</dbReference>
<dbReference type="Gene3D" id="3.20.20.10">
    <property type="entry name" value="Alanine racemase"/>
    <property type="match status" value="1"/>
</dbReference>
<dbReference type="AlphaFoldDB" id="A0A2A6C202"/>
<dbReference type="InterPro" id="IPR022644">
    <property type="entry name" value="De-COase2_N"/>
</dbReference>
<reference evidence="10" key="2">
    <citation type="submission" date="2022-06" db="UniProtKB">
        <authorList>
            <consortium name="EnsemblMetazoa"/>
        </authorList>
    </citation>
    <scope>IDENTIFICATION</scope>
    <source>
        <strain evidence="10">PS312</strain>
    </source>
</reference>
<reference evidence="11" key="1">
    <citation type="journal article" date="2008" name="Nat. Genet.">
        <title>The Pristionchus pacificus genome provides a unique perspective on nematode lifestyle and parasitism.</title>
        <authorList>
            <person name="Dieterich C."/>
            <person name="Clifton S.W."/>
            <person name="Schuster L.N."/>
            <person name="Chinwalla A."/>
            <person name="Delehaunty K."/>
            <person name="Dinkelacker I."/>
            <person name="Fulton L."/>
            <person name="Fulton R."/>
            <person name="Godfrey J."/>
            <person name="Minx P."/>
            <person name="Mitreva M."/>
            <person name="Roeseler W."/>
            <person name="Tian H."/>
            <person name="Witte H."/>
            <person name="Yang S.P."/>
            <person name="Wilson R.K."/>
            <person name="Sommer R.J."/>
        </authorList>
    </citation>
    <scope>NUCLEOTIDE SEQUENCE [LARGE SCALE GENOMIC DNA]</scope>
    <source>
        <strain evidence="11">PS312</strain>
    </source>
</reference>
<dbReference type="EnsemblMetazoa" id="PPA13075.1">
    <property type="protein sequence ID" value="PPA13075.1"/>
    <property type="gene ID" value="WBGene00102629"/>
</dbReference>
<evidence type="ECO:0000256" key="7">
    <source>
        <dbReference type="PIRSR" id="PIRSR600183-50"/>
    </source>
</evidence>
<dbReference type="GO" id="GO:0005737">
    <property type="term" value="C:cytoplasm"/>
    <property type="evidence" value="ECO:0000318"/>
    <property type="project" value="GO_Central"/>
</dbReference>
<name>A0A2A6C202_PRIPA</name>
<dbReference type="InterPro" id="IPR000183">
    <property type="entry name" value="Orn/DAP/Arg_de-COase"/>
</dbReference>
<evidence type="ECO:0000256" key="6">
    <source>
        <dbReference type="ARBA" id="ARBA00037173"/>
    </source>
</evidence>
<gene>
    <name evidence="10" type="primary">WBGene00102629</name>
</gene>
<evidence type="ECO:0000256" key="8">
    <source>
        <dbReference type="RuleBase" id="RU003737"/>
    </source>
</evidence>
<dbReference type="SUPFAM" id="SSF51419">
    <property type="entry name" value="PLP-binding barrel"/>
    <property type="match status" value="1"/>
</dbReference>
<dbReference type="InterPro" id="IPR009006">
    <property type="entry name" value="Ala_racemase/Decarboxylase_C"/>
</dbReference>
<evidence type="ECO:0000256" key="3">
    <source>
        <dbReference type="ARBA" id="ARBA00022898"/>
    </source>
</evidence>
<protein>
    <submittedName>
        <fullName evidence="10">Uncharacterized protein</fullName>
    </submittedName>
</protein>
<comment type="cofactor">
    <cofactor evidence="1 7">
        <name>pyridoxal 5'-phosphate</name>
        <dbReference type="ChEBI" id="CHEBI:597326"/>
    </cofactor>
</comment>
<dbReference type="SUPFAM" id="SSF50621">
    <property type="entry name" value="Alanine racemase C-terminal domain-like"/>
    <property type="match status" value="1"/>
</dbReference>
<dbReference type="InterPro" id="IPR022643">
    <property type="entry name" value="De-COase2_C"/>
</dbReference>
<dbReference type="PRINTS" id="PR01179">
    <property type="entry name" value="ODADCRBXLASE"/>
</dbReference>
<dbReference type="GO" id="GO:0033387">
    <property type="term" value="P:putrescine biosynthetic process from arginine, via ornithine"/>
    <property type="evidence" value="ECO:0000318"/>
    <property type="project" value="GO_Central"/>
</dbReference>
<dbReference type="InterPro" id="IPR002433">
    <property type="entry name" value="Orn_de-COase"/>
</dbReference>
<dbReference type="PRINTS" id="PR01182">
    <property type="entry name" value="ORNDCRBXLASE"/>
</dbReference>
<comment type="function">
    <text evidence="6">Catalyzes the first and rate-limiting step of polyamine biosynthesis that converts ornithine into putrescine, which is the precursor for the polyamines, spermidine and spermine. Polyamines are essential for cell proliferation and are implicated in cellular processes, ranging from DNA replication to apoptosis.</text>
</comment>